<protein>
    <submittedName>
        <fullName evidence="1">Uncharacterized protein</fullName>
    </submittedName>
</protein>
<reference evidence="1" key="1">
    <citation type="journal article" date="2012" name="PLoS ONE">
        <title>Gene sets for utilization of primary and secondary nutrition supplies in the distal gut of endangered iberian lynx.</title>
        <authorList>
            <person name="Alcaide M."/>
            <person name="Messina E."/>
            <person name="Richter M."/>
            <person name="Bargiela R."/>
            <person name="Peplies J."/>
            <person name="Huws S.A."/>
            <person name="Newbold C.J."/>
            <person name="Golyshin P.N."/>
            <person name="Simon M.A."/>
            <person name="Lopez G."/>
            <person name="Yakimov M.M."/>
            <person name="Ferrer M."/>
        </authorList>
    </citation>
    <scope>NUCLEOTIDE SEQUENCE</scope>
</reference>
<evidence type="ECO:0000313" key="1">
    <source>
        <dbReference type="EMBL" id="EJW99501.1"/>
    </source>
</evidence>
<gene>
    <name evidence="1" type="ORF">EVA_12393</name>
</gene>
<dbReference type="AlphaFoldDB" id="J9FWX0"/>
<sequence>MLAPLWNTLCILYLAKHHCIFARSDTNLQDMMFLCYLINNLPVP</sequence>
<proteinExistence type="predicted"/>
<organism evidence="1">
    <name type="scientific">gut metagenome</name>
    <dbReference type="NCBI Taxonomy" id="749906"/>
    <lineage>
        <taxon>unclassified sequences</taxon>
        <taxon>metagenomes</taxon>
        <taxon>organismal metagenomes</taxon>
    </lineage>
</organism>
<accession>J9FWX0</accession>
<name>J9FWX0_9ZZZZ</name>
<dbReference type="EMBL" id="AMCI01003774">
    <property type="protein sequence ID" value="EJW99501.1"/>
    <property type="molecule type" value="Genomic_DNA"/>
</dbReference>
<comment type="caution">
    <text evidence="1">The sequence shown here is derived from an EMBL/GenBank/DDBJ whole genome shotgun (WGS) entry which is preliminary data.</text>
</comment>